<organism evidence="7 8">
    <name type="scientific">Multifurca ochricompacta</name>
    <dbReference type="NCBI Taxonomy" id="376703"/>
    <lineage>
        <taxon>Eukaryota</taxon>
        <taxon>Fungi</taxon>
        <taxon>Dikarya</taxon>
        <taxon>Basidiomycota</taxon>
        <taxon>Agaricomycotina</taxon>
        <taxon>Agaricomycetes</taxon>
        <taxon>Russulales</taxon>
        <taxon>Russulaceae</taxon>
        <taxon>Multifurca</taxon>
    </lineage>
</organism>
<keyword evidence="3" id="KW-0274">FAD</keyword>
<dbReference type="PANTHER" id="PTHR42973">
    <property type="entry name" value="BINDING OXIDOREDUCTASE, PUTATIVE (AFU_ORTHOLOGUE AFUA_1G17690)-RELATED"/>
    <property type="match status" value="1"/>
</dbReference>
<feature type="domain" description="FAD-binding PCMH-type" evidence="6">
    <location>
        <begin position="73"/>
        <end position="257"/>
    </location>
</feature>
<dbReference type="InterPro" id="IPR016169">
    <property type="entry name" value="FAD-bd_PCMH_sub2"/>
</dbReference>
<keyword evidence="8" id="KW-1185">Reference proteome</keyword>
<dbReference type="Gene3D" id="3.40.462.20">
    <property type="match status" value="1"/>
</dbReference>
<comment type="similarity">
    <text evidence="1">Belongs to the oxygen-dependent FAD-linked oxidoreductase family.</text>
</comment>
<evidence type="ECO:0000256" key="3">
    <source>
        <dbReference type="ARBA" id="ARBA00022827"/>
    </source>
</evidence>
<dbReference type="GO" id="GO:0071949">
    <property type="term" value="F:FAD binding"/>
    <property type="evidence" value="ECO:0007669"/>
    <property type="project" value="InterPro"/>
</dbReference>
<dbReference type="InterPro" id="IPR036318">
    <property type="entry name" value="FAD-bd_PCMH-like_sf"/>
</dbReference>
<dbReference type="GO" id="GO:0016491">
    <property type="term" value="F:oxidoreductase activity"/>
    <property type="evidence" value="ECO:0007669"/>
    <property type="project" value="UniProtKB-KW"/>
</dbReference>
<evidence type="ECO:0000256" key="5">
    <source>
        <dbReference type="SAM" id="SignalP"/>
    </source>
</evidence>
<reference evidence="7" key="1">
    <citation type="journal article" date="2022" name="New Phytol.">
        <title>Evolutionary transition to the ectomycorrhizal habit in the genomes of a hyperdiverse lineage of mushroom-forming fungi.</title>
        <authorList>
            <person name="Looney B."/>
            <person name="Miyauchi S."/>
            <person name="Morin E."/>
            <person name="Drula E."/>
            <person name="Courty P.E."/>
            <person name="Kohler A."/>
            <person name="Kuo A."/>
            <person name="LaButti K."/>
            <person name="Pangilinan J."/>
            <person name="Lipzen A."/>
            <person name="Riley R."/>
            <person name="Andreopoulos W."/>
            <person name="He G."/>
            <person name="Johnson J."/>
            <person name="Nolan M."/>
            <person name="Tritt A."/>
            <person name="Barry K.W."/>
            <person name="Grigoriev I.V."/>
            <person name="Nagy L.G."/>
            <person name="Hibbett D."/>
            <person name="Henrissat B."/>
            <person name="Matheny P.B."/>
            <person name="Labbe J."/>
            <person name="Martin F.M."/>
        </authorList>
    </citation>
    <scope>NUCLEOTIDE SEQUENCE</scope>
    <source>
        <strain evidence="7">BPL690</strain>
    </source>
</reference>
<evidence type="ECO:0000256" key="2">
    <source>
        <dbReference type="ARBA" id="ARBA00022630"/>
    </source>
</evidence>
<dbReference type="InterPro" id="IPR016166">
    <property type="entry name" value="FAD-bd_PCMH"/>
</dbReference>
<dbReference type="Pfam" id="PF08031">
    <property type="entry name" value="BBE"/>
    <property type="match status" value="1"/>
</dbReference>
<keyword evidence="2" id="KW-0285">Flavoprotein</keyword>
<name>A0AAD4LSY7_9AGAM</name>
<dbReference type="Proteomes" id="UP001203297">
    <property type="component" value="Unassembled WGS sequence"/>
</dbReference>
<protein>
    <recommendedName>
        <fullName evidence="6">FAD-binding PCMH-type domain-containing protein</fullName>
    </recommendedName>
</protein>
<keyword evidence="5" id="KW-0732">Signal</keyword>
<evidence type="ECO:0000313" key="8">
    <source>
        <dbReference type="Proteomes" id="UP001203297"/>
    </source>
</evidence>
<dbReference type="SUPFAM" id="SSF56176">
    <property type="entry name" value="FAD-binding/transporter-associated domain-like"/>
    <property type="match status" value="1"/>
</dbReference>
<dbReference type="PANTHER" id="PTHR42973:SF13">
    <property type="entry name" value="FAD-BINDING PCMH-TYPE DOMAIN-CONTAINING PROTEIN"/>
    <property type="match status" value="1"/>
</dbReference>
<feature type="chain" id="PRO_5041949526" description="FAD-binding PCMH-type domain-containing protein" evidence="5">
    <location>
        <begin position="20"/>
        <end position="510"/>
    </location>
</feature>
<dbReference type="Pfam" id="PF01565">
    <property type="entry name" value="FAD_binding_4"/>
    <property type="match status" value="1"/>
</dbReference>
<dbReference type="InterPro" id="IPR012951">
    <property type="entry name" value="BBE"/>
</dbReference>
<dbReference type="AlphaFoldDB" id="A0AAD4LSY7"/>
<proteinExistence type="inferred from homology"/>
<feature type="signal peptide" evidence="5">
    <location>
        <begin position="1"/>
        <end position="19"/>
    </location>
</feature>
<accession>A0AAD4LSY7</accession>
<comment type="caution">
    <text evidence="7">The sequence shown here is derived from an EMBL/GenBank/DDBJ whole genome shotgun (WGS) entry which is preliminary data.</text>
</comment>
<dbReference type="InterPro" id="IPR006094">
    <property type="entry name" value="Oxid_FAD_bind_N"/>
</dbReference>
<dbReference type="EMBL" id="WTXG01000275">
    <property type="protein sequence ID" value="KAI0289877.1"/>
    <property type="molecule type" value="Genomic_DNA"/>
</dbReference>
<keyword evidence="4" id="KW-0560">Oxidoreductase</keyword>
<sequence length="510" mass="55584">MLLARITFVLSVLSLASRASEIVISEVSSQDRLSGDLLGVCMIITSSLSTASHVFYPTTPQYVKDNEHAFVSSSEHSACSVEPGSAEDVAVIVGSITRIVLFLESTDPISHHPCHSCKSSVGRARPSRLRVADMQQTFTSPRLQISLSRLNQLKFGSEADTVEVGPGLTWDSLYQQLHPFNVTVIGGRTPDVGVGGLLLGGGYSFKSNQYGLGIDNIVAYELVLPNGTIKTVTESDQDLWFALRGIVTKFTLKSYAQGKVWGSISVYASDKLEAIKNAITNFGKVADTKASLVSALIYSSGKVGRHNYVSVLRRSSTSVWNFDDFLNIPSSYRDIKMSSYVNFVKGLVTQVTPAHWPLLWVRPTRYSTSILDDIVDQVLYWGSKLTALDPKVQVLAGIEPFTSGLLSHGTPSAYPPDRSQIYFPSGVALTWSNSSLDQVMAQSVRKSADDLQAAALKEGQNVTHAVVYPNYALFDTPLEAMYGNNVDRLRELKRAVDPANVMGFAGGFKF</sequence>
<evidence type="ECO:0000313" key="7">
    <source>
        <dbReference type="EMBL" id="KAI0289877.1"/>
    </source>
</evidence>
<dbReference type="InterPro" id="IPR050416">
    <property type="entry name" value="FAD-linked_Oxidoreductase"/>
</dbReference>
<evidence type="ECO:0000256" key="1">
    <source>
        <dbReference type="ARBA" id="ARBA00005466"/>
    </source>
</evidence>
<evidence type="ECO:0000256" key="4">
    <source>
        <dbReference type="ARBA" id="ARBA00023002"/>
    </source>
</evidence>
<evidence type="ECO:0000259" key="6">
    <source>
        <dbReference type="PROSITE" id="PS51387"/>
    </source>
</evidence>
<gene>
    <name evidence="7" type="ORF">B0F90DRAFT_1825823</name>
</gene>
<dbReference type="PROSITE" id="PS51387">
    <property type="entry name" value="FAD_PCMH"/>
    <property type="match status" value="1"/>
</dbReference>
<dbReference type="Gene3D" id="3.30.465.10">
    <property type="match status" value="1"/>
</dbReference>